<keyword evidence="3" id="KW-1185">Reference proteome</keyword>
<dbReference type="Proteomes" id="UP000708298">
    <property type="component" value="Unassembled WGS sequence"/>
</dbReference>
<gene>
    <name evidence="2" type="ORF">ASILVAE211_00010</name>
</gene>
<protein>
    <submittedName>
        <fullName evidence="2">Uncharacterized protein</fullName>
    </submittedName>
</protein>
<reference evidence="2" key="2">
    <citation type="submission" date="2021-01" db="EMBL/GenBank/DDBJ databases">
        <authorList>
            <person name="Mieszkin S."/>
            <person name="Pouder E."/>
            <person name="Alain K."/>
        </authorList>
    </citation>
    <scope>NUCLEOTIDE SEQUENCE</scope>
    <source>
        <strain evidence="2">HW T2.11</strain>
    </source>
</reference>
<evidence type="ECO:0000313" key="3">
    <source>
        <dbReference type="Proteomes" id="UP000708298"/>
    </source>
</evidence>
<evidence type="ECO:0000256" key="1">
    <source>
        <dbReference type="SAM" id="MobiDB-lite"/>
    </source>
</evidence>
<dbReference type="AlphaFoldDB" id="A0A963YMG7"/>
<reference evidence="2" key="1">
    <citation type="journal article" date="2021" name="Microorganisms">
        <title>Acidisoma silvae sp. nov. and Acidisomacellulosilytica sp. nov., Two Acidophilic Bacteria Isolated from Decaying Wood, Hydrolyzing Cellulose and Producing Poly-3-hydroxybutyrate.</title>
        <authorList>
            <person name="Mieszkin S."/>
            <person name="Pouder E."/>
            <person name="Uroz S."/>
            <person name="Simon-Colin C."/>
            <person name="Alain K."/>
        </authorList>
    </citation>
    <scope>NUCLEOTIDE SEQUENCE</scope>
    <source>
        <strain evidence="2">HW T2.11</strain>
    </source>
</reference>
<name>A0A963YMG7_9PROT</name>
<feature type="region of interest" description="Disordered" evidence="1">
    <location>
        <begin position="95"/>
        <end position="139"/>
    </location>
</feature>
<evidence type="ECO:0000313" key="2">
    <source>
        <dbReference type="EMBL" id="MCB8873547.1"/>
    </source>
</evidence>
<sequence>MAKPPGTPKAKAGAPAQFDMNHRERKGGQGRPGGRNRDEKRAPLRIVKLPPAVIDRGNGWVIQKIGRVDETSRAAMGAEYHLIFDGHDPLTFDYLQAARDRAKEAPPEKPEPEAAEAPAEDVPAQESPAGEAQTDQEPA</sequence>
<feature type="compositionally biased region" description="Basic and acidic residues" evidence="1">
    <location>
        <begin position="98"/>
        <end position="112"/>
    </location>
</feature>
<feature type="region of interest" description="Disordered" evidence="1">
    <location>
        <begin position="1"/>
        <end position="44"/>
    </location>
</feature>
<dbReference type="EMBL" id="JAESVB010000001">
    <property type="protein sequence ID" value="MCB8873547.1"/>
    <property type="molecule type" value="Genomic_DNA"/>
</dbReference>
<feature type="compositionally biased region" description="Low complexity" evidence="1">
    <location>
        <begin position="1"/>
        <end position="16"/>
    </location>
</feature>
<proteinExistence type="predicted"/>
<organism evidence="2 3">
    <name type="scientific">Acidisoma silvae</name>
    <dbReference type="NCBI Taxonomy" id="2802396"/>
    <lineage>
        <taxon>Bacteria</taxon>
        <taxon>Pseudomonadati</taxon>
        <taxon>Pseudomonadota</taxon>
        <taxon>Alphaproteobacteria</taxon>
        <taxon>Acetobacterales</taxon>
        <taxon>Acidocellaceae</taxon>
        <taxon>Acidisoma</taxon>
    </lineage>
</organism>
<dbReference type="RefSeq" id="WP_227319240.1">
    <property type="nucleotide sequence ID" value="NZ_JAESVB010000001.1"/>
</dbReference>
<comment type="caution">
    <text evidence="2">The sequence shown here is derived from an EMBL/GenBank/DDBJ whole genome shotgun (WGS) entry which is preliminary data.</text>
</comment>
<accession>A0A963YMG7</accession>